<dbReference type="PROSITE" id="PS51462">
    <property type="entry name" value="NUDIX"/>
    <property type="match status" value="1"/>
</dbReference>
<evidence type="ECO:0000256" key="1">
    <source>
        <dbReference type="ARBA" id="ARBA00001946"/>
    </source>
</evidence>
<feature type="domain" description="Nudix hydrolase" evidence="4">
    <location>
        <begin position="1"/>
        <end position="145"/>
    </location>
</feature>
<dbReference type="SUPFAM" id="SSF55811">
    <property type="entry name" value="Nudix"/>
    <property type="match status" value="1"/>
</dbReference>
<organism evidence="5">
    <name type="scientific">uncultured Rubrobacteraceae bacterium</name>
    <dbReference type="NCBI Taxonomy" id="349277"/>
    <lineage>
        <taxon>Bacteria</taxon>
        <taxon>Bacillati</taxon>
        <taxon>Actinomycetota</taxon>
        <taxon>Rubrobacteria</taxon>
        <taxon>Rubrobacterales</taxon>
        <taxon>Rubrobacteraceae</taxon>
        <taxon>environmental samples</taxon>
    </lineage>
</organism>
<dbReference type="GO" id="GO:0016787">
    <property type="term" value="F:hydrolase activity"/>
    <property type="evidence" value="ECO:0007669"/>
    <property type="project" value="UniProtKB-KW"/>
</dbReference>
<reference evidence="5" key="1">
    <citation type="submission" date="2020-02" db="EMBL/GenBank/DDBJ databases">
        <authorList>
            <person name="Meier V. D."/>
        </authorList>
    </citation>
    <scope>NUCLEOTIDE SEQUENCE</scope>
    <source>
        <strain evidence="5">AVDCRST_MAG01</strain>
    </source>
</reference>
<dbReference type="PANTHER" id="PTHR43046">
    <property type="entry name" value="GDP-MANNOSE MANNOSYL HYDROLASE"/>
    <property type="match status" value="1"/>
</dbReference>
<evidence type="ECO:0000313" key="5">
    <source>
        <dbReference type="EMBL" id="CAA9403076.1"/>
    </source>
</evidence>
<keyword evidence="2" id="KW-0378">Hydrolase</keyword>
<feature type="compositionally biased region" description="Basic residues" evidence="3">
    <location>
        <begin position="156"/>
        <end position="176"/>
    </location>
</feature>
<dbReference type="InterPro" id="IPR020084">
    <property type="entry name" value="NUDIX_hydrolase_CS"/>
</dbReference>
<dbReference type="CDD" id="cd04688">
    <property type="entry name" value="NUDIX_Hydrolase"/>
    <property type="match status" value="1"/>
</dbReference>
<dbReference type="AlphaFoldDB" id="A0A6J4P1A0"/>
<proteinExistence type="predicted"/>
<evidence type="ECO:0000256" key="3">
    <source>
        <dbReference type="SAM" id="MobiDB-lite"/>
    </source>
</evidence>
<dbReference type="Gene3D" id="3.90.79.10">
    <property type="entry name" value="Nucleoside Triphosphate Pyrophosphohydrolase"/>
    <property type="match status" value="1"/>
</dbReference>
<name>A0A6J4P1A0_9ACTN</name>
<comment type="cofactor">
    <cofactor evidence="1">
        <name>Mg(2+)</name>
        <dbReference type="ChEBI" id="CHEBI:18420"/>
    </cofactor>
</comment>
<protein>
    <recommendedName>
        <fullName evidence="4">Nudix hydrolase domain-containing protein</fullName>
    </recommendedName>
</protein>
<dbReference type="InterPro" id="IPR015797">
    <property type="entry name" value="NUDIX_hydrolase-like_dom_sf"/>
</dbReference>
<dbReference type="PROSITE" id="PS00893">
    <property type="entry name" value="NUDIX_BOX"/>
    <property type="match status" value="1"/>
</dbReference>
<evidence type="ECO:0000256" key="2">
    <source>
        <dbReference type="ARBA" id="ARBA00022801"/>
    </source>
</evidence>
<dbReference type="PANTHER" id="PTHR43046:SF14">
    <property type="entry name" value="MUTT_NUDIX FAMILY PROTEIN"/>
    <property type="match status" value="1"/>
</dbReference>
<feature type="region of interest" description="Disordered" evidence="3">
    <location>
        <begin position="142"/>
        <end position="176"/>
    </location>
</feature>
<dbReference type="InterPro" id="IPR000086">
    <property type="entry name" value="NUDIX_hydrolase_dom"/>
</dbReference>
<sequence>MISFDRHGIRFKYRVAGLCLHDGYVLLTRADQDDYWIQPGGRVELAENTRTALHRELLEETGHESLVRDLLWIIENVVDLDETAYHELAFIYSLSPTDPTVLDEAWTHQTTDRSVRIELRWFESDRLEAVNFQPAFLRPLLQTPPETPQHMIAREPRHKRAAKLRAARRRADKRRR</sequence>
<dbReference type="Pfam" id="PF00293">
    <property type="entry name" value="NUDIX"/>
    <property type="match status" value="1"/>
</dbReference>
<dbReference type="EMBL" id="CADCUW010000169">
    <property type="protein sequence ID" value="CAA9403076.1"/>
    <property type="molecule type" value="Genomic_DNA"/>
</dbReference>
<evidence type="ECO:0000259" key="4">
    <source>
        <dbReference type="PROSITE" id="PS51462"/>
    </source>
</evidence>
<gene>
    <name evidence="5" type="ORF">AVDCRST_MAG01-01-1157</name>
</gene>
<accession>A0A6J4P1A0</accession>